<organism evidence="2 3">
    <name type="scientific">Sporolactobacillus putidus</name>
    <dbReference type="NCBI Taxonomy" id="492735"/>
    <lineage>
        <taxon>Bacteria</taxon>
        <taxon>Bacillati</taxon>
        <taxon>Bacillota</taxon>
        <taxon>Bacilli</taxon>
        <taxon>Bacillales</taxon>
        <taxon>Sporolactobacillaceae</taxon>
        <taxon>Sporolactobacillus</taxon>
    </lineage>
</organism>
<keyword evidence="1" id="KW-1133">Transmembrane helix</keyword>
<keyword evidence="3" id="KW-1185">Reference proteome</keyword>
<name>A0A917S3P1_9BACL</name>
<evidence type="ECO:0008006" key="4">
    <source>
        <dbReference type="Google" id="ProtNLM"/>
    </source>
</evidence>
<dbReference type="PANTHER" id="PTHR42867:SF1">
    <property type="entry name" value="MEMBRANE PROTEIN-RELATED"/>
    <property type="match status" value="1"/>
</dbReference>
<feature type="transmembrane region" description="Helical" evidence="1">
    <location>
        <begin position="159"/>
        <end position="178"/>
    </location>
</feature>
<dbReference type="Pfam" id="PF07136">
    <property type="entry name" value="DUF1385"/>
    <property type="match status" value="1"/>
</dbReference>
<dbReference type="AlphaFoldDB" id="A0A917S3P1"/>
<feature type="transmembrane region" description="Helical" evidence="1">
    <location>
        <begin position="249"/>
        <end position="270"/>
    </location>
</feature>
<dbReference type="Proteomes" id="UP000654670">
    <property type="component" value="Unassembled WGS sequence"/>
</dbReference>
<evidence type="ECO:0000313" key="3">
    <source>
        <dbReference type="Proteomes" id="UP000654670"/>
    </source>
</evidence>
<dbReference type="EMBL" id="BMOK01000007">
    <property type="protein sequence ID" value="GGL55377.1"/>
    <property type="molecule type" value="Genomic_DNA"/>
</dbReference>
<feature type="transmembrane region" description="Helical" evidence="1">
    <location>
        <begin position="122"/>
        <end position="147"/>
    </location>
</feature>
<keyword evidence="1" id="KW-0812">Transmembrane</keyword>
<reference evidence="2" key="1">
    <citation type="journal article" date="2014" name="Int. J. Syst. Evol. Microbiol.">
        <title>Complete genome sequence of Corynebacterium casei LMG S-19264T (=DSM 44701T), isolated from a smear-ripened cheese.</title>
        <authorList>
            <consortium name="US DOE Joint Genome Institute (JGI-PGF)"/>
            <person name="Walter F."/>
            <person name="Albersmeier A."/>
            <person name="Kalinowski J."/>
            <person name="Ruckert C."/>
        </authorList>
    </citation>
    <scope>NUCLEOTIDE SEQUENCE</scope>
    <source>
        <strain evidence="2">JCM 15325</strain>
    </source>
</reference>
<evidence type="ECO:0000313" key="2">
    <source>
        <dbReference type="EMBL" id="GGL55377.1"/>
    </source>
</evidence>
<dbReference type="InterPro" id="IPR010787">
    <property type="entry name" value="DUF1385"/>
</dbReference>
<sequence>MPSPLIFRIGLIMIMAKSLPGYGGQAVIEGVMMGGKYTTVTAVRRTDHSITFFECPKKEYPSLILFKKIPFVRGIFAIFEASAIGTKHLNYASGVYEKDPDTAEGADAADENPKKSHGLGAILGLTAIGVLSFLFAKFVFTLAPAIAASFFEPFIRGGAGQVLLEGFFKIVLLLGYVYSISLTPMMKRLFQYHGAEHKVINTFENGAALTVENVRKHSRFHYRCGSSFILFTAVISVFLYFFVPTDPLWLRLVFRLILIPVDLGLAYEILRFTNKVRHIPVLRWLGYPGLWVQLLTTKEPDDDQIEVGIRAFEQMRLSEAAMEKNKHVLVHQVL</sequence>
<accession>A0A917S3P1</accession>
<gene>
    <name evidence="2" type="primary">yqhQ</name>
    <name evidence="2" type="ORF">GCM10007968_19420</name>
</gene>
<proteinExistence type="predicted"/>
<reference evidence="2" key="2">
    <citation type="submission" date="2020-09" db="EMBL/GenBank/DDBJ databases">
        <authorList>
            <person name="Sun Q."/>
            <person name="Ohkuma M."/>
        </authorList>
    </citation>
    <scope>NUCLEOTIDE SEQUENCE</scope>
    <source>
        <strain evidence="2">JCM 15325</strain>
    </source>
</reference>
<keyword evidence="1" id="KW-0472">Membrane</keyword>
<feature type="transmembrane region" description="Helical" evidence="1">
    <location>
        <begin position="224"/>
        <end position="243"/>
    </location>
</feature>
<protein>
    <recommendedName>
        <fullName evidence="4">DUF1385 domain-containing protein</fullName>
    </recommendedName>
</protein>
<dbReference type="PANTHER" id="PTHR42867">
    <property type="entry name" value="MEMBRANE PROTEIN-RELATED"/>
    <property type="match status" value="1"/>
</dbReference>
<evidence type="ECO:0000256" key="1">
    <source>
        <dbReference type="SAM" id="Phobius"/>
    </source>
</evidence>
<comment type="caution">
    <text evidence="2">The sequence shown here is derived from an EMBL/GenBank/DDBJ whole genome shotgun (WGS) entry which is preliminary data.</text>
</comment>